<gene>
    <name evidence="2" type="ORF">GTG28_20770</name>
</gene>
<comment type="caution">
    <text evidence="2">The sequence shown here is derived from an EMBL/GenBank/DDBJ whole genome shotgun (WGS) entry which is preliminary data.</text>
</comment>
<reference evidence="2 3" key="1">
    <citation type="submission" date="2020-01" db="EMBL/GenBank/DDBJ databases">
        <title>Draft Genome Sequence of Vibrio sp. strain OCN044, Isolated from a Healthy Coral at Palmyra Atoll.</title>
        <authorList>
            <person name="Videau P."/>
            <person name="Loughran R."/>
            <person name="Esquivel A."/>
            <person name="Deadmond M."/>
            <person name="Paddock B.E."/>
            <person name="Saw J.H."/>
            <person name="Ushijima B."/>
        </authorList>
    </citation>
    <scope>NUCLEOTIDE SEQUENCE [LARGE SCALE GENOMIC DNA]</scope>
    <source>
        <strain evidence="2 3">OCN044</strain>
    </source>
</reference>
<dbReference type="EMBL" id="WWEU01000017">
    <property type="protein sequence ID" value="MYM61638.1"/>
    <property type="molecule type" value="Genomic_DNA"/>
</dbReference>
<feature type="region of interest" description="Disordered" evidence="1">
    <location>
        <begin position="28"/>
        <end position="53"/>
    </location>
</feature>
<sequence>MIGVDPDTGRMLKGLSLALSQASRALATPLGTKEKDRNYGSQVPDTLGEPASPHGRMILINRIFRTFRNPNNGLQQLKAKKVTALIVGTGYHTSVKVEYKGSEYEVQV</sequence>
<evidence type="ECO:0000313" key="3">
    <source>
        <dbReference type="Proteomes" id="UP000478571"/>
    </source>
</evidence>
<dbReference type="SUPFAM" id="SSF160719">
    <property type="entry name" value="gpW/gp25-like"/>
    <property type="match status" value="1"/>
</dbReference>
<evidence type="ECO:0000256" key="1">
    <source>
        <dbReference type="SAM" id="MobiDB-lite"/>
    </source>
</evidence>
<evidence type="ECO:0000313" key="2">
    <source>
        <dbReference type="EMBL" id="MYM61638.1"/>
    </source>
</evidence>
<keyword evidence="3" id="KW-1185">Reference proteome</keyword>
<dbReference type="Proteomes" id="UP000478571">
    <property type="component" value="Unassembled WGS sequence"/>
</dbReference>
<dbReference type="AlphaFoldDB" id="A0A6L8LZV3"/>
<name>A0A6L8LZV3_9VIBR</name>
<organism evidence="2 3">
    <name type="scientific">Vibrio tetraodonis subsp. pristinus</name>
    <dbReference type="NCBI Taxonomy" id="2695891"/>
    <lineage>
        <taxon>Bacteria</taxon>
        <taxon>Pseudomonadati</taxon>
        <taxon>Pseudomonadota</taxon>
        <taxon>Gammaproteobacteria</taxon>
        <taxon>Vibrionales</taxon>
        <taxon>Vibrionaceae</taxon>
        <taxon>Vibrio</taxon>
    </lineage>
</organism>
<protein>
    <recommendedName>
        <fullName evidence="4">Phage baseplate protein</fullName>
    </recommendedName>
</protein>
<proteinExistence type="predicted"/>
<accession>A0A6L8LZV3</accession>
<dbReference type="RefSeq" id="WP_160933184.1">
    <property type="nucleotide sequence ID" value="NZ_WWEU01000017.1"/>
</dbReference>
<evidence type="ECO:0008006" key="4">
    <source>
        <dbReference type="Google" id="ProtNLM"/>
    </source>
</evidence>